<sequence length="163" mass="18168">MKPELEPALPSIAPAGDNERATIESLIQLHLYDMAAVHPFAIRDDGTYEYDLLDQFWQHTYLIRVAGELAGFALVIDGCPITGRTPCWFMAEFFVLRHLRRRSVGRGALKALLACHKGAWHIASQTTNPSAGRFWSRSVGADRTEFAAQFDGADWTVISFASK</sequence>
<gene>
    <name evidence="2" type="ORF">JO391_18595</name>
</gene>
<dbReference type="PROSITE" id="PS51186">
    <property type="entry name" value="GNAT"/>
    <property type="match status" value="1"/>
</dbReference>
<evidence type="ECO:0000313" key="2">
    <source>
        <dbReference type="EMBL" id="QYZ69681.1"/>
    </source>
</evidence>
<dbReference type="SUPFAM" id="SSF55729">
    <property type="entry name" value="Acyl-CoA N-acyltransferases (Nat)"/>
    <property type="match status" value="1"/>
</dbReference>
<evidence type="ECO:0000313" key="3">
    <source>
        <dbReference type="Proteomes" id="UP000826300"/>
    </source>
</evidence>
<dbReference type="Proteomes" id="UP000826300">
    <property type="component" value="Chromosome"/>
</dbReference>
<organism evidence="2 3">
    <name type="scientific">Neotabrizicola shimadae</name>
    <dbReference type="NCBI Taxonomy" id="2807096"/>
    <lineage>
        <taxon>Bacteria</taxon>
        <taxon>Pseudomonadati</taxon>
        <taxon>Pseudomonadota</taxon>
        <taxon>Alphaproteobacteria</taxon>
        <taxon>Rhodobacterales</taxon>
        <taxon>Paracoccaceae</taxon>
        <taxon>Neotabrizicola</taxon>
    </lineage>
</organism>
<dbReference type="GO" id="GO:0016747">
    <property type="term" value="F:acyltransferase activity, transferring groups other than amino-acyl groups"/>
    <property type="evidence" value="ECO:0007669"/>
    <property type="project" value="InterPro"/>
</dbReference>
<dbReference type="Gene3D" id="3.40.630.30">
    <property type="match status" value="1"/>
</dbReference>
<dbReference type="InterPro" id="IPR000182">
    <property type="entry name" value="GNAT_dom"/>
</dbReference>
<dbReference type="EMBL" id="CP069370">
    <property type="protein sequence ID" value="QYZ69681.1"/>
    <property type="molecule type" value="Genomic_DNA"/>
</dbReference>
<dbReference type="Pfam" id="PF00583">
    <property type="entry name" value="Acetyltransf_1"/>
    <property type="match status" value="1"/>
</dbReference>
<reference evidence="2" key="1">
    <citation type="submission" date="2021-02" db="EMBL/GenBank/DDBJ databases">
        <title>Rhodobacter shimadae sp. nov., an aerobic anoxygenic phototrophic bacterium isolated from a hot spring.</title>
        <authorList>
            <person name="Muramatsu S."/>
            <person name="Haruta S."/>
            <person name="Hirose S."/>
            <person name="Hanada S."/>
        </authorList>
    </citation>
    <scope>NUCLEOTIDE SEQUENCE</scope>
    <source>
        <strain evidence="2">N10</strain>
    </source>
</reference>
<dbReference type="InterPro" id="IPR016181">
    <property type="entry name" value="Acyl_CoA_acyltransferase"/>
</dbReference>
<dbReference type="KEGG" id="nsm:JO391_18595"/>
<name>A0A8G0ZVJ7_9RHOB</name>
<accession>A0A8G0ZVJ7</accession>
<protein>
    <recommendedName>
        <fullName evidence="1">N-acetyltransferase domain-containing protein</fullName>
    </recommendedName>
</protein>
<evidence type="ECO:0000259" key="1">
    <source>
        <dbReference type="PROSITE" id="PS51186"/>
    </source>
</evidence>
<dbReference type="RefSeq" id="WP_220661899.1">
    <property type="nucleotide sequence ID" value="NZ_CP069370.1"/>
</dbReference>
<feature type="domain" description="N-acetyltransferase" evidence="1">
    <location>
        <begin position="21"/>
        <end position="163"/>
    </location>
</feature>
<dbReference type="AlphaFoldDB" id="A0A8G0ZVJ7"/>
<proteinExistence type="predicted"/>
<keyword evidence="3" id="KW-1185">Reference proteome</keyword>